<feature type="compositionally biased region" description="Basic residues" evidence="1">
    <location>
        <begin position="119"/>
        <end position="129"/>
    </location>
</feature>
<name>A0A6G1EU34_9ORYZ</name>
<gene>
    <name evidence="2" type="ORF">E2562_038051</name>
</gene>
<feature type="compositionally biased region" description="Low complexity" evidence="1">
    <location>
        <begin position="130"/>
        <end position="141"/>
    </location>
</feature>
<reference evidence="2 3" key="1">
    <citation type="submission" date="2019-11" db="EMBL/GenBank/DDBJ databases">
        <title>Whole genome sequence of Oryza granulata.</title>
        <authorList>
            <person name="Li W."/>
        </authorList>
    </citation>
    <scope>NUCLEOTIDE SEQUENCE [LARGE SCALE GENOMIC DNA]</scope>
    <source>
        <strain evidence="3">cv. Menghai</strain>
        <tissue evidence="2">Leaf</tissue>
    </source>
</reference>
<evidence type="ECO:0000313" key="3">
    <source>
        <dbReference type="Proteomes" id="UP000479710"/>
    </source>
</evidence>
<feature type="region of interest" description="Disordered" evidence="1">
    <location>
        <begin position="28"/>
        <end position="52"/>
    </location>
</feature>
<comment type="caution">
    <text evidence="2">The sequence shown here is derived from an EMBL/GenBank/DDBJ whole genome shotgun (WGS) entry which is preliminary data.</text>
</comment>
<dbReference type="AlphaFoldDB" id="A0A6G1EU34"/>
<evidence type="ECO:0000313" key="2">
    <source>
        <dbReference type="EMBL" id="KAF0928144.1"/>
    </source>
</evidence>
<keyword evidence="3" id="KW-1185">Reference proteome</keyword>
<protein>
    <submittedName>
        <fullName evidence="2">Uncharacterized protein</fullName>
    </submittedName>
</protein>
<feature type="region of interest" description="Disordered" evidence="1">
    <location>
        <begin position="103"/>
        <end position="141"/>
    </location>
</feature>
<accession>A0A6G1EU34</accession>
<dbReference type="Proteomes" id="UP000479710">
    <property type="component" value="Unassembled WGS sequence"/>
</dbReference>
<organism evidence="2 3">
    <name type="scientific">Oryza meyeriana var. granulata</name>
    <dbReference type="NCBI Taxonomy" id="110450"/>
    <lineage>
        <taxon>Eukaryota</taxon>
        <taxon>Viridiplantae</taxon>
        <taxon>Streptophyta</taxon>
        <taxon>Embryophyta</taxon>
        <taxon>Tracheophyta</taxon>
        <taxon>Spermatophyta</taxon>
        <taxon>Magnoliopsida</taxon>
        <taxon>Liliopsida</taxon>
        <taxon>Poales</taxon>
        <taxon>Poaceae</taxon>
        <taxon>BOP clade</taxon>
        <taxon>Oryzoideae</taxon>
        <taxon>Oryzeae</taxon>
        <taxon>Oryzinae</taxon>
        <taxon>Oryza</taxon>
        <taxon>Oryza meyeriana</taxon>
    </lineage>
</organism>
<evidence type="ECO:0000256" key="1">
    <source>
        <dbReference type="SAM" id="MobiDB-lite"/>
    </source>
</evidence>
<sequence>MGVIFSLECMIQWPIFIRFHPTSQLFSPAAHRPAAHPHSPRNPSLSPKPNPRRLAVAPSIRRRSLVASTSSPPHLAGIPLRPRLLPGGILCHRPASHPLPRCTSLPQIAGPDRAPVQRSSRRPRTHPTCRPRSGLPTAADLGPIPALPIPLRLLAVTRDHLPQTVRYTQAAIKYHRH</sequence>
<dbReference type="EMBL" id="SPHZ02000003">
    <property type="protein sequence ID" value="KAF0928144.1"/>
    <property type="molecule type" value="Genomic_DNA"/>
</dbReference>
<proteinExistence type="predicted"/>